<keyword evidence="6" id="KW-1185">Reference proteome</keyword>
<dbReference type="InterPro" id="IPR000014">
    <property type="entry name" value="PAS"/>
</dbReference>
<name>A0A401IC72_APHSA</name>
<dbReference type="SMART" id="SM00091">
    <property type="entry name" value="PAS"/>
    <property type="match status" value="2"/>
</dbReference>
<dbReference type="PANTHER" id="PTHR44757:SF4">
    <property type="entry name" value="DIGUANYLATE CYCLASE DGCE-RELATED"/>
    <property type="match status" value="1"/>
</dbReference>
<protein>
    <submittedName>
        <fullName evidence="5">Diguanylate cyclase/phosphodiesterase, GGDEF domain protein</fullName>
    </submittedName>
</protein>
<reference evidence="6" key="1">
    <citation type="submission" date="2017-05" db="EMBL/GenBank/DDBJ databases">
        <title>Physiological properties and genetic analysis related to exopolysaccharide production of fresh-water unicellular cyanobacterium Aphanothece sacrum, Suizenji Nori, that has been cultured as a food source in Japan.</title>
        <authorList>
            <person name="Kanesaki Y."/>
            <person name="Yoshikawa S."/>
            <person name="Ohki K."/>
        </authorList>
    </citation>
    <scope>NUCLEOTIDE SEQUENCE [LARGE SCALE GENOMIC DNA]</scope>
    <source>
        <strain evidence="6">FPU1</strain>
    </source>
</reference>
<dbReference type="PROSITE" id="PS50112">
    <property type="entry name" value="PAS"/>
    <property type="match status" value="1"/>
</dbReference>
<sequence length="750" mass="85578">MNSFSDTSYSNPSSIIYLQKARKELENPEENQIAKLLHINEQLNAKIHKYQRSEIALLSTKTQLHRLLSCSPVVIYSRQASDGFALTFVSDSIKQFGYKPRQFFENRKFWSSCIHSEDVLEVCTQLLNLFDEESQICQYRLRHQNGAYRWIQDQRKLMRDDTGKAIEIIGSWQDITERKEIEQALFREKELAQVTLNSIGDGVITTDSSGRILYLNPVAEKITNWTIAEAKGQPISAVFKTVNEHSSQPEESSVNKVLRQGIQVCVNDNILLISREGDKYAIDQSAAPIYNHNKKIIGTVLVFRDVTKPRELAREVSWQANHDMLTGLINRRSFEEQLEAAIFDARTNKHNYILCYLDLDQFKVVNDTCGHIAGDELLRQLAGLLTRQVRISDHLARLGGDEFGILLHQCPLHAGEKIADKFRQTIEDFRFIWDDKTFSIGASIGLVEINADTVDLNGLLSAADAACYAAKDNGRNQLHIYQADDVEMTKQREERQWISKINVALEENRFCLYFQKIISVDSSQTSHKNHNELLIRMIDKDGKIIPPMAFIPAAERYDLMSAIDKWVVSHFFQYYPTLTDTQKQEIYTINLSGTSLTNDKFLNFLKEQLAEHEVSPETLCFEITETTAIANLSKAMVFIHELKKIGCHFALDDFGSGMSSFGYLKNLPIDYLKIDGSFIKDILTDPIDCAMVECINRLGHVMGIKTIAEFVENDEILHKLQDMEVDYAQGYGIAKPCPLFHNLQVQNSKS</sequence>
<dbReference type="InterPro" id="IPR000700">
    <property type="entry name" value="PAS-assoc_C"/>
</dbReference>
<dbReference type="Gene3D" id="3.30.450.20">
    <property type="entry name" value="PAS domain"/>
    <property type="match status" value="2"/>
</dbReference>
<feature type="domain" description="PAC" evidence="2">
    <location>
        <begin position="266"/>
        <end position="318"/>
    </location>
</feature>
<dbReference type="SUPFAM" id="SSF55785">
    <property type="entry name" value="PYP-like sensor domain (PAS domain)"/>
    <property type="match status" value="2"/>
</dbReference>
<dbReference type="InterPro" id="IPR001633">
    <property type="entry name" value="EAL_dom"/>
</dbReference>
<dbReference type="InterPro" id="IPR035965">
    <property type="entry name" value="PAS-like_dom_sf"/>
</dbReference>
<dbReference type="EMBL" id="BDQK01000001">
    <property type="protein sequence ID" value="GBF78832.1"/>
    <property type="molecule type" value="Genomic_DNA"/>
</dbReference>
<dbReference type="InterPro" id="IPR043128">
    <property type="entry name" value="Rev_trsase/Diguanyl_cyclase"/>
</dbReference>
<dbReference type="InterPro" id="IPR000160">
    <property type="entry name" value="GGDEF_dom"/>
</dbReference>
<dbReference type="Gene3D" id="3.30.70.270">
    <property type="match status" value="1"/>
</dbReference>
<dbReference type="SUPFAM" id="SSF55073">
    <property type="entry name" value="Nucleotide cyclase"/>
    <property type="match status" value="1"/>
</dbReference>
<comment type="caution">
    <text evidence="5">The sequence shown here is derived from an EMBL/GenBank/DDBJ whole genome shotgun (WGS) entry which is preliminary data.</text>
</comment>
<dbReference type="RefSeq" id="WP_124969903.1">
    <property type="nucleotide sequence ID" value="NZ_BDQK01000001.1"/>
</dbReference>
<proteinExistence type="predicted"/>
<gene>
    <name evidence="5" type="ORF">AsFPU1_0222</name>
</gene>
<dbReference type="InterPro" id="IPR001610">
    <property type="entry name" value="PAC"/>
</dbReference>
<dbReference type="GO" id="GO:0006355">
    <property type="term" value="P:regulation of DNA-templated transcription"/>
    <property type="evidence" value="ECO:0007669"/>
    <property type="project" value="InterPro"/>
</dbReference>
<dbReference type="CDD" id="cd01949">
    <property type="entry name" value="GGDEF"/>
    <property type="match status" value="1"/>
</dbReference>
<dbReference type="InterPro" id="IPR013655">
    <property type="entry name" value="PAS_fold_3"/>
</dbReference>
<dbReference type="PANTHER" id="PTHR44757">
    <property type="entry name" value="DIGUANYLATE CYCLASE DGCP"/>
    <property type="match status" value="1"/>
</dbReference>
<dbReference type="CDD" id="cd00130">
    <property type="entry name" value="PAS"/>
    <property type="match status" value="2"/>
</dbReference>
<dbReference type="Proteomes" id="UP000287247">
    <property type="component" value="Unassembled WGS sequence"/>
</dbReference>
<dbReference type="Gene3D" id="3.20.20.450">
    <property type="entry name" value="EAL domain"/>
    <property type="match status" value="1"/>
</dbReference>
<dbReference type="AlphaFoldDB" id="A0A401IC72"/>
<evidence type="ECO:0000259" key="3">
    <source>
        <dbReference type="PROSITE" id="PS50883"/>
    </source>
</evidence>
<dbReference type="Pfam" id="PF00563">
    <property type="entry name" value="EAL"/>
    <property type="match status" value="1"/>
</dbReference>
<evidence type="ECO:0000259" key="2">
    <source>
        <dbReference type="PROSITE" id="PS50113"/>
    </source>
</evidence>
<dbReference type="PROSITE" id="PS50887">
    <property type="entry name" value="GGDEF"/>
    <property type="match status" value="1"/>
</dbReference>
<dbReference type="SUPFAM" id="SSF141868">
    <property type="entry name" value="EAL domain-like"/>
    <property type="match status" value="1"/>
</dbReference>
<feature type="domain" description="GGDEF" evidence="4">
    <location>
        <begin position="350"/>
        <end position="483"/>
    </location>
</feature>
<dbReference type="InterPro" id="IPR029787">
    <property type="entry name" value="Nucleotide_cyclase"/>
</dbReference>
<evidence type="ECO:0000313" key="6">
    <source>
        <dbReference type="Proteomes" id="UP000287247"/>
    </source>
</evidence>
<evidence type="ECO:0000313" key="5">
    <source>
        <dbReference type="EMBL" id="GBF78832.1"/>
    </source>
</evidence>
<dbReference type="SMART" id="SM00086">
    <property type="entry name" value="PAC"/>
    <property type="match status" value="2"/>
</dbReference>
<feature type="domain" description="PAC" evidence="2">
    <location>
        <begin position="135"/>
        <end position="187"/>
    </location>
</feature>
<dbReference type="Pfam" id="PF08447">
    <property type="entry name" value="PAS_3"/>
    <property type="match status" value="1"/>
</dbReference>
<dbReference type="Pfam" id="PF00990">
    <property type="entry name" value="GGDEF"/>
    <property type="match status" value="1"/>
</dbReference>
<dbReference type="NCBIfam" id="TIGR00254">
    <property type="entry name" value="GGDEF"/>
    <property type="match status" value="1"/>
</dbReference>
<dbReference type="InterPro" id="IPR035919">
    <property type="entry name" value="EAL_sf"/>
</dbReference>
<feature type="domain" description="PAS" evidence="1">
    <location>
        <begin position="188"/>
        <end position="261"/>
    </location>
</feature>
<dbReference type="OrthoDB" id="9813903at2"/>
<dbReference type="PROSITE" id="PS50883">
    <property type="entry name" value="EAL"/>
    <property type="match status" value="1"/>
</dbReference>
<dbReference type="CDD" id="cd01948">
    <property type="entry name" value="EAL"/>
    <property type="match status" value="1"/>
</dbReference>
<dbReference type="Pfam" id="PF00989">
    <property type="entry name" value="PAS"/>
    <property type="match status" value="1"/>
</dbReference>
<dbReference type="SMART" id="SM00267">
    <property type="entry name" value="GGDEF"/>
    <property type="match status" value="1"/>
</dbReference>
<feature type="domain" description="EAL" evidence="3">
    <location>
        <begin position="494"/>
        <end position="750"/>
    </location>
</feature>
<dbReference type="PROSITE" id="PS50113">
    <property type="entry name" value="PAC"/>
    <property type="match status" value="2"/>
</dbReference>
<dbReference type="FunFam" id="3.30.70.270:FF:000001">
    <property type="entry name" value="Diguanylate cyclase domain protein"/>
    <property type="match status" value="1"/>
</dbReference>
<dbReference type="InterPro" id="IPR052155">
    <property type="entry name" value="Biofilm_reg_signaling"/>
</dbReference>
<dbReference type="SMART" id="SM00052">
    <property type="entry name" value="EAL"/>
    <property type="match status" value="1"/>
</dbReference>
<dbReference type="NCBIfam" id="TIGR00229">
    <property type="entry name" value="sensory_box"/>
    <property type="match status" value="2"/>
</dbReference>
<evidence type="ECO:0000259" key="1">
    <source>
        <dbReference type="PROSITE" id="PS50112"/>
    </source>
</evidence>
<organism evidence="5 6">
    <name type="scientific">Aphanothece sacrum FPU1</name>
    <dbReference type="NCBI Taxonomy" id="1920663"/>
    <lineage>
        <taxon>Bacteria</taxon>
        <taxon>Bacillati</taxon>
        <taxon>Cyanobacteriota</taxon>
        <taxon>Cyanophyceae</taxon>
        <taxon>Oscillatoriophycideae</taxon>
        <taxon>Chroococcales</taxon>
        <taxon>Aphanothecaceae</taxon>
        <taxon>Aphanothece</taxon>
    </lineage>
</organism>
<dbReference type="InterPro" id="IPR013767">
    <property type="entry name" value="PAS_fold"/>
</dbReference>
<accession>A0A401IC72</accession>
<evidence type="ECO:0000259" key="4">
    <source>
        <dbReference type="PROSITE" id="PS50887"/>
    </source>
</evidence>